<keyword evidence="5" id="KW-1003">Cell membrane</keyword>
<comment type="subcellular location">
    <subcellularLocation>
        <location evidence="11">Cell inner membrane</location>
    </subcellularLocation>
    <subcellularLocation>
        <location evidence="2">Cell membrane</location>
        <topology evidence="2">Single-pass membrane protein</topology>
    </subcellularLocation>
</comment>
<keyword evidence="9" id="KW-1133">Transmembrane helix</keyword>
<keyword evidence="12" id="KW-0966">Cell projection</keyword>
<evidence type="ECO:0000313" key="12">
    <source>
        <dbReference type="EMBL" id="SEQ92477.1"/>
    </source>
</evidence>
<dbReference type="RefSeq" id="WP_092676785.1">
    <property type="nucleotide sequence ID" value="NZ_FOGC01000008.1"/>
</dbReference>
<keyword evidence="8 11" id="KW-0283">Flagellar rotation</keyword>
<dbReference type="GO" id="GO:0006935">
    <property type="term" value="P:chemotaxis"/>
    <property type="evidence" value="ECO:0007669"/>
    <property type="project" value="UniProtKB-KW"/>
</dbReference>
<comment type="function">
    <text evidence="1 11">Controls the rotational direction of flagella during chemotaxis.</text>
</comment>
<gene>
    <name evidence="12" type="ORF">SAMN05216522_108154</name>
</gene>
<evidence type="ECO:0000256" key="5">
    <source>
        <dbReference type="ARBA" id="ARBA00022475"/>
    </source>
</evidence>
<dbReference type="GO" id="GO:0005886">
    <property type="term" value="C:plasma membrane"/>
    <property type="evidence" value="ECO:0007669"/>
    <property type="project" value="UniProtKB-SubCell"/>
</dbReference>
<evidence type="ECO:0000313" key="13">
    <source>
        <dbReference type="Proteomes" id="UP000242515"/>
    </source>
</evidence>
<evidence type="ECO:0000256" key="1">
    <source>
        <dbReference type="ARBA" id="ARBA00002254"/>
    </source>
</evidence>
<keyword evidence="7" id="KW-0812">Transmembrane</keyword>
<dbReference type="AlphaFoldDB" id="A0A1H9K0G7"/>
<evidence type="ECO:0000256" key="7">
    <source>
        <dbReference type="ARBA" id="ARBA00022692"/>
    </source>
</evidence>
<evidence type="ECO:0000256" key="8">
    <source>
        <dbReference type="ARBA" id="ARBA00022779"/>
    </source>
</evidence>
<evidence type="ECO:0000256" key="3">
    <source>
        <dbReference type="ARBA" id="ARBA00008281"/>
    </source>
</evidence>
<dbReference type="GO" id="GO:0009425">
    <property type="term" value="C:bacterial-type flagellum basal body"/>
    <property type="evidence" value="ECO:0007669"/>
    <property type="project" value="InterPro"/>
</dbReference>
<evidence type="ECO:0000256" key="6">
    <source>
        <dbReference type="ARBA" id="ARBA00022500"/>
    </source>
</evidence>
<dbReference type="PANTHER" id="PTHR35091:SF2">
    <property type="entry name" value="FLAGELLAR PROTEIN FLIL"/>
    <property type="match status" value="1"/>
</dbReference>
<keyword evidence="6 11" id="KW-0145">Chemotaxis</keyword>
<dbReference type="EMBL" id="FOGC01000008">
    <property type="protein sequence ID" value="SEQ92477.1"/>
    <property type="molecule type" value="Genomic_DNA"/>
</dbReference>
<dbReference type="GO" id="GO:0071978">
    <property type="term" value="P:bacterial-type flagellum-dependent swarming motility"/>
    <property type="evidence" value="ECO:0007669"/>
    <property type="project" value="TreeGrafter"/>
</dbReference>
<name>A0A1H9K0G7_9GAMM</name>
<dbReference type="OrthoDB" id="6555669at2"/>
<evidence type="ECO:0000256" key="10">
    <source>
        <dbReference type="ARBA" id="ARBA00023136"/>
    </source>
</evidence>
<dbReference type="PANTHER" id="PTHR35091">
    <property type="entry name" value="FLAGELLAR PROTEIN FLIL"/>
    <property type="match status" value="1"/>
</dbReference>
<dbReference type="Pfam" id="PF03748">
    <property type="entry name" value="FliL"/>
    <property type="match status" value="1"/>
</dbReference>
<evidence type="ECO:0000256" key="9">
    <source>
        <dbReference type="ARBA" id="ARBA00022989"/>
    </source>
</evidence>
<keyword evidence="12" id="KW-0282">Flagellum</keyword>
<evidence type="ECO:0000256" key="2">
    <source>
        <dbReference type="ARBA" id="ARBA00004162"/>
    </source>
</evidence>
<proteinExistence type="inferred from homology"/>
<keyword evidence="10 11" id="KW-0472">Membrane</keyword>
<protein>
    <recommendedName>
        <fullName evidence="4 11">Flagellar protein FliL</fullName>
    </recommendedName>
</protein>
<comment type="similarity">
    <text evidence="3 11">Belongs to the FliL family.</text>
</comment>
<organism evidence="12 13">
    <name type="scientific">Rosenbergiella nectarea</name>
    <dbReference type="NCBI Taxonomy" id="988801"/>
    <lineage>
        <taxon>Bacteria</taxon>
        <taxon>Pseudomonadati</taxon>
        <taxon>Pseudomonadota</taxon>
        <taxon>Gammaproteobacteria</taxon>
        <taxon>Enterobacterales</taxon>
        <taxon>Erwiniaceae</taxon>
        <taxon>Rosenbergiella</taxon>
    </lineage>
</organism>
<keyword evidence="13" id="KW-1185">Reference proteome</keyword>
<keyword evidence="12" id="KW-0969">Cilium</keyword>
<dbReference type="STRING" id="988801.SAMN05216522_108154"/>
<keyword evidence="11" id="KW-0997">Cell inner membrane</keyword>
<evidence type="ECO:0000256" key="11">
    <source>
        <dbReference type="RuleBase" id="RU364125"/>
    </source>
</evidence>
<accession>A0A1H9K0G7</accession>
<sequence>MKKSLILVLIVIFLAVIGAGGWWLMADHKAENNGTQGMGSWFKSKPPQASFIEIKDLVITLQAEENRPRYLLLDIVLVVRGEEQSTQAQAFEPAVRSATVALLNNQPFDEVRSRTLPALHDQLLKRYQDEAKQLGFQTLPFDDIMISKMVFQ</sequence>
<dbReference type="InterPro" id="IPR005503">
    <property type="entry name" value="FliL"/>
</dbReference>
<dbReference type="Proteomes" id="UP000242515">
    <property type="component" value="Unassembled WGS sequence"/>
</dbReference>
<reference evidence="13" key="1">
    <citation type="submission" date="2016-10" db="EMBL/GenBank/DDBJ databases">
        <authorList>
            <person name="Varghese N."/>
            <person name="Submissions S."/>
        </authorList>
    </citation>
    <scope>NUCLEOTIDE SEQUENCE [LARGE SCALE GENOMIC DNA]</scope>
    <source>
        <strain evidence="13">8N4</strain>
    </source>
</reference>
<evidence type="ECO:0000256" key="4">
    <source>
        <dbReference type="ARBA" id="ARBA00021812"/>
    </source>
</evidence>